<dbReference type="GO" id="GO:0008984">
    <property type="term" value="F:protein-glutamate methylesterase activity"/>
    <property type="evidence" value="ECO:0007669"/>
    <property type="project" value="UniProtKB-EC"/>
</dbReference>
<dbReference type="CDD" id="cd16432">
    <property type="entry name" value="CheB_Rec"/>
    <property type="match status" value="1"/>
</dbReference>
<evidence type="ECO:0000259" key="5">
    <source>
        <dbReference type="PROSITE" id="PS50122"/>
    </source>
</evidence>
<organism evidence="6 7">
    <name type="scientific">Thauera humireducens</name>
    <dbReference type="NCBI Taxonomy" id="1134435"/>
    <lineage>
        <taxon>Bacteria</taxon>
        <taxon>Pseudomonadati</taxon>
        <taxon>Pseudomonadota</taxon>
        <taxon>Betaproteobacteria</taxon>
        <taxon>Rhodocyclales</taxon>
        <taxon>Zoogloeaceae</taxon>
        <taxon>Thauera</taxon>
    </lineage>
</organism>
<feature type="active site" evidence="4">
    <location>
        <position position="41"/>
    </location>
</feature>
<dbReference type="InterPro" id="IPR000673">
    <property type="entry name" value="Sig_transdc_resp-reg_Me-estase"/>
</dbReference>
<feature type="active site" evidence="4">
    <location>
        <position position="137"/>
    </location>
</feature>
<dbReference type="STRING" id="1134435.AC731_013865"/>
<evidence type="ECO:0000256" key="4">
    <source>
        <dbReference type="PROSITE-ProRule" id="PRU00050"/>
    </source>
</evidence>
<evidence type="ECO:0000313" key="7">
    <source>
        <dbReference type="Proteomes" id="UP000036902"/>
    </source>
</evidence>
<dbReference type="EMBL" id="CP014646">
    <property type="protein sequence ID" value="AMO37920.1"/>
    <property type="molecule type" value="Genomic_DNA"/>
</dbReference>
<dbReference type="EC" id="3.1.1.61" evidence="2"/>
<dbReference type="PANTHER" id="PTHR42872:SF6">
    <property type="entry name" value="PROTEIN-GLUTAMATE METHYLESTERASE_PROTEIN-GLUTAMINE GLUTAMINASE"/>
    <property type="match status" value="1"/>
</dbReference>
<comment type="catalytic activity">
    <reaction evidence="3">
        <text>[protein]-L-glutamate 5-O-methyl ester + H2O = L-glutamyl-[protein] + methanol + H(+)</text>
        <dbReference type="Rhea" id="RHEA:23236"/>
        <dbReference type="Rhea" id="RHEA-COMP:10208"/>
        <dbReference type="Rhea" id="RHEA-COMP:10311"/>
        <dbReference type="ChEBI" id="CHEBI:15377"/>
        <dbReference type="ChEBI" id="CHEBI:15378"/>
        <dbReference type="ChEBI" id="CHEBI:17790"/>
        <dbReference type="ChEBI" id="CHEBI:29973"/>
        <dbReference type="ChEBI" id="CHEBI:82795"/>
        <dbReference type="EC" id="3.1.1.61"/>
    </reaction>
</comment>
<dbReference type="KEGG" id="thu:AC731_013865"/>
<evidence type="ECO:0000256" key="1">
    <source>
        <dbReference type="ARBA" id="ARBA00022801"/>
    </source>
</evidence>
<evidence type="ECO:0000256" key="2">
    <source>
        <dbReference type="ARBA" id="ARBA00039140"/>
    </source>
</evidence>
<dbReference type="AlphaFoldDB" id="A0A127K7G8"/>
<feature type="domain" description="CheB-type methylesterase" evidence="5">
    <location>
        <begin position="3"/>
        <end position="195"/>
    </location>
</feature>
<keyword evidence="7" id="KW-1185">Reference proteome</keyword>
<feature type="active site" evidence="4">
    <location>
        <position position="15"/>
    </location>
</feature>
<dbReference type="Proteomes" id="UP000036902">
    <property type="component" value="Chromosome"/>
</dbReference>
<dbReference type="GO" id="GO:0006935">
    <property type="term" value="P:chemotaxis"/>
    <property type="evidence" value="ECO:0007669"/>
    <property type="project" value="UniProtKB-UniRule"/>
</dbReference>
<accession>A0A127K7G8</accession>
<keyword evidence="1 4" id="KW-0378">Hydrolase</keyword>
<dbReference type="GO" id="GO:0005737">
    <property type="term" value="C:cytoplasm"/>
    <property type="evidence" value="ECO:0007669"/>
    <property type="project" value="InterPro"/>
</dbReference>
<sequence length="198" mass="21011">MRIEGADRLIAIGASTGGTEAIREVLSGLPADAPGIVMTQHMPERFTKAFAERLDRLCAVRVKEAEHGERVRAGHAYLAPGHSHLAVSRSGTHYVLELSNGPPVNRHRPSVDALFHSVARAAGGNAVGALLTGMGKDGALGLLEMRRAGAFTIAQNEVSCVVYGMPREAVEIGAACETLHVQAIAARIVEALRNPLRR</sequence>
<evidence type="ECO:0000313" key="6">
    <source>
        <dbReference type="EMBL" id="AMO37920.1"/>
    </source>
</evidence>
<evidence type="ECO:0000256" key="3">
    <source>
        <dbReference type="ARBA" id="ARBA00048267"/>
    </source>
</evidence>
<dbReference type="Gene3D" id="3.40.50.180">
    <property type="entry name" value="Methylesterase CheB, C-terminal domain"/>
    <property type="match status" value="1"/>
</dbReference>
<proteinExistence type="predicted"/>
<dbReference type="Pfam" id="PF01339">
    <property type="entry name" value="CheB_methylest"/>
    <property type="match status" value="1"/>
</dbReference>
<keyword evidence="4" id="KW-0145">Chemotaxis</keyword>
<dbReference type="PANTHER" id="PTHR42872">
    <property type="entry name" value="PROTEIN-GLUTAMATE METHYLESTERASE/PROTEIN-GLUTAMINE GLUTAMINASE"/>
    <property type="match status" value="1"/>
</dbReference>
<dbReference type="SUPFAM" id="SSF52738">
    <property type="entry name" value="Methylesterase CheB, C-terminal domain"/>
    <property type="match status" value="1"/>
</dbReference>
<dbReference type="GO" id="GO:0000156">
    <property type="term" value="F:phosphorelay response regulator activity"/>
    <property type="evidence" value="ECO:0007669"/>
    <property type="project" value="InterPro"/>
</dbReference>
<gene>
    <name evidence="6" type="ORF">AC731_013865</name>
</gene>
<dbReference type="InterPro" id="IPR035909">
    <property type="entry name" value="CheB_C"/>
</dbReference>
<reference evidence="7" key="1">
    <citation type="submission" date="2016-03" db="EMBL/GenBank/DDBJ databases">
        <authorList>
            <person name="Ma C."/>
            <person name="Zhou S."/>
            <person name="Yang G."/>
        </authorList>
    </citation>
    <scope>NUCLEOTIDE SEQUENCE [LARGE SCALE GENOMIC DNA]</scope>
    <source>
        <strain evidence="7">SgZ-1</strain>
    </source>
</reference>
<protein>
    <recommendedName>
        <fullName evidence="2">protein-glutamate methylesterase</fullName>
        <ecNumber evidence="2">3.1.1.61</ecNumber>
    </recommendedName>
</protein>
<dbReference type="PROSITE" id="PS50122">
    <property type="entry name" value="CHEB"/>
    <property type="match status" value="1"/>
</dbReference>
<dbReference type="RefSeq" id="WP_004261259.1">
    <property type="nucleotide sequence ID" value="NZ_CP014646.1"/>
</dbReference>
<name>A0A127K7G8_9RHOO</name>